<name>A0A2V3PR09_9BACT</name>
<dbReference type="Pfam" id="PF12680">
    <property type="entry name" value="SnoaL_2"/>
    <property type="match status" value="1"/>
</dbReference>
<feature type="domain" description="SnoaL-like" evidence="1">
    <location>
        <begin position="8"/>
        <end position="114"/>
    </location>
</feature>
<dbReference type="InterPro" id="IPR032710">
    <property type="entry name" value="NTF2-like_dom_sf"/>
</dbReference>
<dbReference type="SUPFAM" id="SSF54427">
    <property type="entry name" value="NTF2-like"/>
    <property type="match status" value="1"/>
</dbReference>
<dbReference type="RefSeq" id="WP_170120017.1">
    <property type="nucleotide sequence ID" value="NZ_QICL01000004.1"/>
</dbReference>
<dbReference type="Proteomes" id="UP000247973">
    <property type="component" value="Unassembled WGS sequence"/>
</dbReference>
<evidence type="ECO:0000259" key="1">
    <source>
        <dbReference type="Pfam" id="PF12680"/>
    </source>
</evidence>
<dbReference type="AlphaFoldDB" id="A0A2V3PR09"/>
<dbReference type="InterPro" id="IPR037401">
    <property type="entry name" value="SnoaL-like"/>
</dbReference>
<evidence type="ECO:0000313" key="3">
    <source>
        <dbReference type="Proteomes" id="UP000247973"/>
    </source>
</evidence>
<dbReference type="Gene3D" id="3.10.450.50">
    <property type="match status" value="1"/>
</dbReference>
<keyword evidence="3" id="KW-1185">Reference proteome</keyword>
<evidence type="ECO:0000313" key="2">
    <source>
        <dbReference type="EMBL" id="PXV66770.1"/>
    </source>
</evidence>
<dbReference type="EMBL" id="QICL01000004">
    <property type="protein sequence ID" value="PXV66770.1"/>
    <property type="molecule type" value="Genomic_DNA"/>
</dbReference>
<sequence>MSNEEIVKMYFGYFLKGDTAKALELLNDNAVWLVKGSQNVPTVGRRKGKDEIVDFFRKFTQNFEPKEFNIKHYFAKENLVIVIGDFTHFVKPTSKLVSSDWMIEFIVEEGKICSYRILEDSYALYLAFLND</sequence>
<accession>A0A2V3PR09</accession>
<reference evidence="2 3" key="1">
    <citation type="submission" date="2018-03" db="EMBL/GenBank/DDBJ databases">
        <title>Genomic Encyclopedia of Archaeal and Bacterial Type Strains, Phase II (KMG-II): from individual species to whole genera.</title>
        <authorList>
            <person name="Goeker M."/>
        </authorList>
    </citation>
    <scope>NUCLEOTIDE SEQUENCE [LARGE SCALE GENOMIC DNA]</scope>
    <source>
        <strain evidence="2 3">DSM 100214</strain>
    </source>
</reference>
<gene>
    <name evidence="2" type="ORF">CLV62_10430</name>
</gene>
<comment type="caution">
    <text evidence="2">The sequence shown here is derived from an EMBL/GenBank/DDBJ whole genome shotgun (WGS) entry which is preliminary data.</text>
</comment>
<proteinExistence type="predicted"/>
<organism evidence="2 3">
    <name type="scientific">Dysgonomonas alginatilytica</name>
    <dbReference type="NCBI Taxonomy" id="1605892"/>
    <lineage>
        <taxon>Bacteria</taxon>
        <taxon>Pseudomonadati</taxon>
        <taxon>Bacteroidota</taxon>
        <taxon>Bacteroidia</taxon>
        <taxon>Bacteroidales</taxon>
        <taxon>Dysgonomonadaceae</taxon>
        <taxon>Dysgonomonas</taxon>
    </lineage>
</organism>
<protein>
    <recommendedName>
        <fullName evidence="1">SnoaL-like domain-containing protein</fullName>
    </recommendedName>
</protein>